<dbReference type="AlphaFoldDB" id="A0A834WJ35"/>
<accession>A0A834WJ35</accession>
<feature type="region of interest" description="Disordered" evidence="1">
    <location>
        <begin position="15"/>
        <end position="38"/>
    </location>
</feature>
<dbReference type="Proteomes" id="UP000634136">
    <property type="component" value="Unassembled WGS sequence"/>
</dbReference>
<proteinExistence type="predicted"/>
<comment type="caution">
    <text evidence="2">The sequence shown here is derived from an EMBL/GenBank/DDBJ whole genome shotgun (WGS) entry which is preliminary data.</text>
</comment>
<sequence length="38" mass="4300">MTTWHKIKPLAHKLGESPCHMSQIAQTSAKEVTHQQDT</sequence>
<protein>
    <submittedName>
        <fullName evidence="2">Uncharacterized protein</fullName>
    </submittedName>
</protein>
<gene>
    <name evidence="2" type="ORF">G2W53_026801</name>
</gene>
<name>A0A834WJ35_9FABA</name>
<dbReference type="EMBL" id="JAAIUW010000008">
    <property type="protein sequence ID" value="KAF7821346.1"/>
    <property type="molecule type" value="Genomic_DNA"/>
</dbReference>
<organism evidence="2 3">
    <name type="scientific">Senna tora</name>
    <dbReference type="NCBI Taxonomy" id="362788"/>
    <lineage>
        <taxon>Eukaryota</taxon>
        <taxon>Viridiplantae</taxon>
        <taxon>Streptophyta</taxon>
        <taxon>Embryophyta</taxon>
        <taxon>Tracheophyta</taxon>
        <taxon>Spermatophyta</taxon>
        <taxon>Magnoliopsida</taxon>
        <taxon>eudicotyledons</taxon>
        <taxon>Gunneridae</taxon>
        <taxon>Pentapetalae</taxon>
        <taxon>rosids</taxon>
        <taxon>fabids</taxon>
        <taxon>Fabales</taxon>
        <taxon>Fabaceae</taxon>
        <taxon>Caesalpinioideae</taxon>
        <taxon>Cassia clade</taxon>
        <taxon>Senna</taxon>
    </lineage>
</organism>
<evidence type="ECO:0000256" key="1">
    <source>
        <dbReference type="SAM" id="MobiDB-lite"/>
    </source>
</evidence>
<evidence type="ECO:0000313" key="2">
    <source>
        <dbReference type="EMBL" id="KAF7821346.1"/>
    </source>
</evidence>
<keyword evidence="3" id="KW-1185">Reference proteome</keyword>
<reference evidence="2" key="1">
    <citation type="submission" date="2020-09" db="EMBL/GenBank/DDBJ databases">
        <title>Genome-Enabled Discovery of Anthraquinone Biosynthesis in Senna tora.</title>
        <authorList>
            <person name="Kang S.-H."/>
            <person name="Pandey R.P."/>
            <person name="Lee C.-M."/>
            <person name="Sim J.-S."/>
            <person name="Jeong J.-T."/>
            <person name="Choi B.-S."/>
            <person name="Jung M."/>
            <person name="Ginzburg D."/>
            <person name="Zhao K."/>
            <person name="Won S.Y."/>
            <person name="Oh T.-J."/>
            <person name="Yu Y."/>
            <person name="Kim N.-H."/>
            <person name="Lee O.R."/>
            <person name="Lee T.-H."/>
            <person name="Bashyal P."/>
            <person name="Kim T.-S."/>
            <person name="Lee W.-H."/>
            <person name="Kawkins C."/>
            <person name="Kim C.-K."/>
            <person name="Kim J.S."/>
            <person name="Ahn B.O."/>
            <person name="Rhee S.Y."/>
            <person name="Sohng J.K."/>
        </authorList>
    </citation>
    <scope>NUCLEOTIDE SEQUENCE</scope>
    <source>
        <tissue evidence="2">Leaf</tissue>
    </source>
</reference>
<evidence type="ECO:0000313" key="3">
    <source>
        <dbReference type="Proteomes" id="UP000634136"/>
    </source>
</evidence>